<dbReference type="GeneID" id="98649727"/>
<name>A0ABX5YUD0_9PLAN</name>
<dbReference type="RefSeq" id="WP_149303415.1">
    <property type="nucleotide sequence ID" value="NZ_CP036353.1"/>
</dbReference>
<sequence length="83" mass="9383">MVSAFKEKRTVNNGNWWGETGRYWRDIGVNRVDIGAGVDRSVSTRSLFDCESGTSEEQSSIIFANSSWVLWCGNNQVRKHAVE</sequence>
<keyword evidence="2" id="KW-1185">Reference proteome</keyword>
<dbReference type="Proteomes" id="UP000322887">
    <property type="component" value="Chromosome"/>
</dbReference>
<protein>
    <submittedName>
        <fullName evidence="1">Uncharacterized protein</fullName>
    </submittedName>
</protein>
<accession>A0ABX5YUD0</accession>
<reference evidence="1 2" key="1">
    <citation type="submission" date="2019-08" db="EMBL/GenBank/DDBJ databases">
        <title>Deep-cultivation of Planctomycetes and their phenomic and genomic characterization uncovers novel biology.</title>
        <authorList>
            <person name="Wiegand S."/>
            <person name="Jogler M."/>
            <person name="Boedeker C."/>
            <person name="Pinto D."/>
            <person name="Vollmers J."/>
            <person name="Rivas-Marin E."/>
            <person name="Kohn T."/>
            <person name="Peeters S.H."/>
            <person name="Heuer A."/>
            <person name="Rast P."/>
            <person name="Oberbeckmann S."/>
            <person name="Bunk B."/>
            <person name="Jeske O."/>
            <person name="Meyerdierks A."/>
            <person name="Storesund J.E."/>
            <person name="Kallscheuer N."/>
            <person name="Luecker S."/>
            <person name="Lage O.M."/>
            <person name="Pohl T."/>
            <person name="Merkel B.J."/>
            <person name="Hornburger P."/>
            <person name="Mueller R.-W."/>
            <person name="Bruemmer F."/>
            <person name="Labrenz M."/>
            <person name="Spormann A.M."/>
            <person name="Op den Camp H."/>
            <person name="Overmann J."/>
            <person name="Amann R."/>
            <person name="Jetten M.S.M."/>
            <person name="Mascher T."/>
            <person name="Medema M.H."/>
            <person name="Devos D.P."/>
            <person name="Kaster A.-K."/>
            <person name="Ovreas L."/>
            <person name="Rohde M."/>
            <person name="Galperin M.Y."/>
            <person name="Jogler C."/>
        </authorList>
    </citation>
    <scope>NUCLEOTIDE SEQUENCE [LARGE SCALE GENOMIC DNA]</scope>
    <source>
        <strain evidence="1 2">DSM 8797</strain>
    </source>
</reference>
<organism evidence="1 2">
    <name type="scientific">Gimesia maris</name>
    <dbReference type="NCBI Taxonomy" id="122"/>
    <lineage>
        <taxon>Bacteria</taxon>
        <taxon>Pseudomonadati</taxon>
        <taxon>Planctomycetota</taxon>
        <taxon>Planctomycetia</taxon>
        <taxon>Planctomycetales</taxon>
        <taxon>Planctomycetaceae</taxon>
        <taxon>Gimesia</taxon>
    </lineage>
</organism>
<evidence type="ECO:0000313" key="1">
    <source>
        <dbReference type="EMBL" id="QEG19389.1"/>
    </source>
</evidence>
<gene>
    <name evidence="1" type="ORF">GmarT_52880</name>
</gene>
<proteinExistence type="predicted"/>
<dbReference type="EMBL" id="CP042910">
    <property type="protein sequence ID" value="QEG19389.1"/>
    <property type="molecule type" value="Genomic_DNA"/>
</dbReference>
<evidence type="ECO:0000313" key="2">
    <source>
        <dbReference type="Proteomes" id="UP000322887"/>
    </source>
</evidence>